<dbReference type="EMBL" id="MN917146">
    <property type="protein sequence ID" value="QIG59134.1"/>
    <property type="molecule type" value="Genomic_DNA"/>
</dbReference>
<keyword evidence="1" id="KW-1133">Transmembrane helix</keyword>
<organism evidence="2 3">
    <name type="scientific">Bacteroides phage crAss002</name>
    <dbReference type="NCBI Taxonomy" id="2709317"/>
    <lineage>
        <taxon>Viruses</taxon>
        <taxon>Duplodnaviria</taxon>
        <taxon>Heunggongvirae</taxon>
        <taxon>Uroviricota</taxon>
        <taxon>Caudoviricetes</taxon>
        <taxon>Crassvirales</taxon>
        <taxon>Intestiviridae</taxon>
        <taxon>Churivirinae</taxon>
        <taxon>Jahgtovirus</taxon>
        <taxon>Jahgtovirus secundus</taxon>
    </lineage>
</organism>
<sequence>MLMGIFVKVLFVTIIAITIIVFAWKEITNILPVKVVSYVKIAGVLLSVILGTLLFLL</sequence>
<accession>A0A7S5UQ94</accession>
<evidence type="ECO:0000256" key="1">
    <source>
        <dbReference type="SAM" id="Phobius"/>
    </source>
</evidence>
<feature type="transmembrane region" description="Helical" evidence="1">
    <location>
        <begin position="5"/>
        <end position="24"/>
    </location>
</feature>
<feature type="transmembrane region" description="Helical" evidence="1">
    <location>
        <begin position="36"/>
        <end position="56"/>
    </location>
</feature>
<keyword evidence="3" id="KW-1185">Reference proteome</keyword>
<reference evidence="2 3" key="1">
    <citation type="submission" date="2020-01" db="EMBL/GenBank/DDBJ databases">
        <title>PhicrAss002; a novel member of the crAss-like phage family isolated from the human gut following selective antibiotic enrichment.</title>
        <authorList>
            <person name="Guerin E."/>
            <person name="Shkoporov A.N."/>
            <person name="Stockdale S.R."/>
            <person name="Khokhlova E.V."/>
            <person name="Clooney A.G."/>
            <person name="Daly K.M."/>
            <person name="Draper L.A."/>
            <person name="Ross P.R."/>
            <person name="Hill C."/>
        </authorList>
    </citation>
    <scope>NUCLEOTIDE SEQUENCE [LARGE SCALE GENOMIC DNA]</scope>
</reference>
<evidence type="ECO:0000313" key="2">
    <source>
        <dbReference type="EMBL" id="QIG59134.1"/>
    </source>
</evidence>
<evidence type="ECO:0000313" key="3">
    <source>
        <dbReference type="Proteomes" id="UP000595483"/>
    </source>
</evidence>
<proteinExistence type="predicted"/>
<protein>
    <submittedName>
        <fullName evidence="2">Uncharacterized protein</fullName>
    </submittedName>
</protein>
<dbReference type="Proteomes" id="UP000595483">
    <property type="component" value="Segment"/>
</dbReference>
<gene>
    <name evidence="2" type="ORF">crAss002_24</name>
</gene>
<name>A0A7S5UQ94_9CAUD</name>
<keyword evidence="1" id="KW-0812">Transmembrane</keyword>
<keyword evidence="1" id="KW-0472">Membrane</keyword>